<feature type="transmembrane region" description="Helical" evidence="5">
    <location>
        <begin position="70"/>
        <end position="92"/>
    </location>
</feature>
<feature type="domain" description="MARVEL" evidence="6">
    <location>
        <begin position="6"/>
        <end position="173"/>
    </location>
</feature>
<dbReference type="PANTHER" id="PTHR28165">
    <property type="entry name" value="NON-CLASSICAL EXPORT PROTEIN 2-RELATED"/>
    <property type="match status" value="1"/>
</dbReference>
<dbReference type="EMBL" id="CP089281">
    <property type="protein sequence ID" value="USP82505.1"/>
    <property type="molecule type" value="Genomic_DNA"/>
</dbReference>
<keyword evidence="8" id="KW-1185">Reference proteome</keyword>
<reference evidence="7" key="1">
    <citation type="submission" date="2021-12" db="EMBL/GenBank/DDBJ databases">
        <title>Curvularia clavata genome.</title>
        <authorList>
            <person name="Cao Y."/>
        </authorList>
    </citation>
    <scope>NUCLEOTIDE SEQUENCE</scope>
    <source>
        <strain evidence="7">Yc1106</strain>
    </source>
</reference>
<dbReference type="OrthoDB" id="2017497at2759"/>
<dbReference type="GO" id="GO:0070941">
    <property type="term" value="P:eisosome assembly"/>
    <property type="evidence" value="ECO:0007669"/>
    <property type="project" value="TreeGrafter"/>
</dbReference>
<evidence type="ECO:0000256" key="5">
    <source>
        <dbReference type="SAM" id="Phobius"/>
    </source>
</evidence>
<proteinExistence type="predicted"/>
<feature type="transmembrane region" description="Helical" evidence="5">
    <location>
        <begin position="12"/>
        <end position="31"/>
    </location>
</feature>
<evidence type="ECO:0000256" key="3">
    <source>
        <dbReference type="ARBA" id="ARBA00022989"/>
    </source>
</evidence>
<keyword evidence="3 5" id="KW-1133">Transmembrane helix</keyword>
<dbReference type="Pfam" id="PF01284">
    <property type="entry name" value="MARVEL"/>
    <property type="match status" value="1"/>
</dbReference>
<evidence type="ECO:0000256" key="4">
    <source>
        <dbReference type="ARBA" id="ARBA00023136"/>
    </source>
</evidence>
<feature type="transmembrane region" description="Helical" evidence="5">
    <location>
        <begin position="160"/>
        <end position="179"/>
    </location>
</feature>
<dbReference type="GO" id="GO:0072659">
    <property type="term" value="P:protein localization to plasma membrane"/>
    <property type="evidence" value="ECO:0007669"/>
    <property type="project" value="TreeGrafter"/>
</dbReference>
<dbReference type="InterPro" id="IPR052649">
    <property type="entry name" value="NCE102-like"/>
</dbReference>
<dbReference type="PANTHER" id="PTHR28165:SF2">
    <property type="entry name" value="MARVEL DOMAIN-CONTAINING PROTEIN"/>
    <property type="match status" value="1"/>
</dbReference>
<evidence type="ECO:0000259" key="6">
    <source>
        <dbReference type="Pfam" id="PF01284"/>
    </source>
</evidence>
<comment type="subcellular location">
    <subcellularLocation>
        <location evidence="1">Membrane</location>
        <topology evidence="1">Multi-pass membrane protein</topology>
    </subcellularLocation>
</comment>
<keyword evidence="4 5" id="KW-0472">Membrane</keyword>
<organism evidence="7 8">
    <name type="scientific">Curvularia clavata</name>
    <dbReference type="NCBI Taxonomy" id="95742"/>
    <lineage>
        <taxon>Eukaryota</taxon>
        <taxon>Fungi</taxon>
        <taxon>Dikarya</taxon>
        <taxon>Ascomycota</taxon>
        <taxon>Pezizomycotina</taxon>
        <taxon>Dothideomycetes</taxon>
        <taxon>Pleosporomycetidae</taxon>
        <taxon>Pleosporales</taxon>
        <taxon>Pleosporineae</taxon>
        <taxon>Pleosporaceae</taxon>
        <taxon>Curvularia</taxon>
    </lineage>
</organism>
<dbReference type="InterPro" id="IPR008253">
    <property type="entry name" value="Marvel"/>
</dbReference>
<sequence length="185" mass="19660">MVSSLLNIVLRGAQALFGIVVLGLSVTLLRFHHFGDTPAGLGYGAFVGGLSVLGALVGLAATWFDFLGGFIGLVVDAVVALVNIAGGIVFIIKLGGAKCKLSVDDLDNARKLVGNDWLNGGCQKASNGGEVCWIEYKYYNNPEKAADVLLGNCKEAQADFVFMFLTTGVIIVCALLVWLRMRRGY</sequence>
<evidence type="ECO:0000256" key="1">
    <source>
        <dbReference type="ARBA" id="ARBA00004141"/>
    </source>
</evidence>
<evidence type="ECO:0000313" key="7">
    <source>
        <dbReference type="EMBL" id="USP82505.1"/>
    </source>
</evidence>
<accession>A0A9Q8ZIU2</accession>
<dbReference type="Proteomes" id="UP001056012">
    <property type="component" value="Chromosome 8"/>
</dbReference>
<dbReference type="AlphaFoldDB" id="A0A9Q8ZIU2"/>
<dbReference type="GO" id="GO:0005886">
    <property type="term" value="C:plasma membrane"/>
    <property type="evidence" value="ECO:0007669"/>
    <property type="project" value="TreeGrafter"/>
</dbReference>
<evidence type="ECO:0000256" key="2">
    <source>
        <dbReference type="ARBA" id="ARBA00022692"/>
    </source>
</evidence>
<protein>
    <recommendedName>
        <fullName evidence="6">MARVEL domain-containing protein</fullName>
    </recommendedName>
</protein>
<dbReference type="VEuPathDB" id="FungiDB:yc1106_09779"/>
<gene>
    <name evidence="7" type="ORF">yc1106_09779</name>
</gene>
<evidence type="ECO:0000313" key="8">
    <source>
        <dbReference type="Proteomes" id="UP001056012"/>
    </source>
</evidence>
<keyword evidence="2 5" id="KW-0812">Transmembrane</keyword>
<feature type="transmembrane region" description="Helical" evidence="5">
    <location>
        <begin position="43"/>
        <end position="64"/>
    </location>
</feature>
<name>A0A9Q8ZIU2_CURCL</name>
<dbReference type="GO" id="GO:0032126">
    <property type="term" value="C:eisosome"/>
    <property type="evidence" value="ECO:0007669"/>
    <property type="project" value="TreeGrafter"/>
</dbReference>